<dbReference type="SUPFAM" id="SSF50486">
    <property type="entry name" value="FMT C-terminal domain-like"/>
    <property type="match status" value="1"/>
</dbReference>
<dbReference type="HAMAP" id="MF_00182">
    <property type="entry name" value="Formyl_trans"/>
    <property type="match status" value="1"/>
</dbReference>
<dbReference type="OrthoDB" id="9802815at2"/>
<dbReference type="PATRIC" id="fig|999415.3.peg.1227"/>
<dbReference type="InterPro" id="IPR005793">
    <property type="entry name" value="Formyl_trans_C"/>
</dbReference>
<dbReference type="AlphaFoldDB" id="M2PM64"/>
<dbReference type="NCBIfam" id="TIGR00460">
    <property type="entry name" value="fmt"/>
    <property type="match status" value="1"/>
</dbReference>
<feature type="domain" description="Formyl transferase N-terminal" evidence="6">
    <location>
        <begin position="4"/>
        <end position="179"/>
    </location>
</feature>
<keyword evidence="9" id="KW-1185">Reference proteome</keyword>
<dbReference type="Proteomes" id="UP000011758">
    <property type="component" value="Unassembled WGS sequence"/>
</dbReference>
<organism evidence="8 9">
    <name type="scientific">Eggerthia catenaformis OT 569 = DSM 20559</name>
    <dbReference type="NCBI Taxonomy" id="999415"/>
    <lineage>
        <taxon>Bacteria</taxon>
        <taxon>Bacillati</taxon>
        <taxon>Bacillota</taxon>
        <taxon>Erysipelotrichia</taxon>
        <taxon>Erysipelotrichales</taxon>
        <taxon>Coprobacillaceae</taxon>
        <taxon>Eggerthia</taxon>
    </lineage>
</organism>
<dbReference type="PANTHER" id="PTHR11138">
    <property type="entry name" value="METHIONYL-TRNA FORMYLTRANSFERASE"/>
    <property type="match status" value="1"/>
</dbReference>
<dbReference type="InterPro" id="IPR036477">
    <property type="entry name" value="Formyl_transf_N_sf"/>
</dbReference>
<dbReference type="STRING" id="999415.HMPREF9943_01208"/>
<gene>
    <name evidence="5" type="primary">fmt</name>
    <name evidence="8" type="ORF">HMPREF9943_01208</name>
</gene>
<evidence type="ECO:0000313" key="9">
    <source>
        <dbReference type="Proteomes" id="UP000011758"/>
    </source>
</evidence>
<evidence type="ECO:0000259" key="6">
    <source>
        <dbReference type="Pfam" id="PF00551"/>
    </source>
</evidence>
<dbReference type="InterPro" id="IPR041711">
    <property type="entry name" value="Met-tRNA-FMT_N"/>
</dbReference>
<name>M2PM64_9FIRM</name>
<comment type="caution">
    <text evidence="8">The sequence shown here is derived from an EMBL/GenBank/DDBJ whole genome shotgun (WGS) entry which is preliminary data.</text>
</comment>
<dbReference type="InterPro" id="IPR002376">
    <property type="entry name" value="Formyl_transf_N"/>
</dbReference>
<dbReference type="CDD" id="cd08704">
    <property type="entry name" value="Met_tRNA_FMT_C"/>
    <property type="match status" value="1"/>
</dbReference>
<proteinExistence type="inferred from homology"/>
<dbReference type="EC" id="2.1.2.9" evidence="2 5"/>
<dbReference type="Pfam" id="PF02911">
    <property type="entry name" value="Formyl_trans_C"/>
    <property type="match status" value="1"/>
</dbReference>
<dbReference type="RefSeq" id="WP_004803127.1">
    <property type="nucleotide sequence ID" value="NZ_AUGJ01000002.1"/>
</dbReference>
<dbReference type="EMBL" id="AGEJ01000018">
    <property type="protein sequence ID" value="EMD16654.1"/>
    <property type="molecule type" value="Genomic_DNA"/>
</dbReference>
<evidence type="ECO:0000256" key="4">
    <source>
        <dbReference type="ARBA" id="ARBA00022917"/>
    </source>
</evidence>
<feature type="domain" description="Formyl transferase C-terminal" evidence="7">
    <location>
        <begin position="204"/>
        <end position="306"/>
    </location>
</feature>
<keyword evidence="3 5" id="KW-0808">Transferase</keyword>
<evidence type="ECO:0000256" key="3">
    <source>
        <dbReference type="ARBA" id="ARBA00022679"/>
    </source>
</evidence>
<dbReference type="eggNOG" id="COG0223">
    <property type="taxonomic scope" value="Bacteria"/>
</dbReference>
<dbReference type="InterPro" id="IPR011034">
    <property type="entry name" value="Formyl_transferase-like_C_sf"/>
</dbReference>
<comment type="function">
    <text evidence="5">Attaches a formyl group to the free amino group of methionyl-tRNA(fMet). The formyl group appears to play a dual role in the initiator identity of N-formylmethionyl-tRNA by promoting its recognition by IF2 and preventing the misappropriation of this tRNA by the elongation apparatus.</text>
</comment>
<accession>M2PM64</accession>
<comment type="catalytic activity">
    <reaction evidence="5">
        <text>L-methionyl-tRNA(fMet) + (6R)-10-formyltetrahydrofolate = N-formyl-L-methionyl-tRNA(fMet) + (6S)-5,6,7,8-tetrahydrofolate + H(+)</text>
        <dbReference type="Rhea" id="RHEA:24380"/>
        <dbReference type="Rhea" id="RHEA-COMP:9952"/>
        <dbReference type="Rhea" id="RHEA-COMP:9953"/>
        <dbReference type="ChEBI" id="CHEBI:15378"/>
        <dbReference type="ChEBI" id="CHEBI:57453"/>
        <dbReference type="ChEBI" id="CHEBI:78530"/>
        <dbReference type="ChEBI" id="CHEBI:78844"/>
        <dbReference type="ChEBI" id="CHEBI:195366"/>
        <dbReference type="EC" id="2.1.2.9"/>
    </reaction>
</comment>
<evidence type="ECO:0000256" key="1">
    <source>
        <dbReference type="ARBA" id="ARBA00010699"/>
    </source>
</evidence>
<dbReference type="GO" id="GO:0004479">
    <property type="term" value="F:methionyl-tRNA formyltransferase activity"/>
    <property type="evidence" value="ECO:0007669"/>
    <property type="project" value="UniProtKB-UniRule"/>
</dbReference>
<dbReference type="InterPro" id="IPR005794">
    <property type="entry name" value="Fmt"/>
</dbReference>
<dbReference type="CDD" id="cd08646">
    <property type="entry name" value="FMT_core_Met-tRNA-FMT_N"/>
    <property type="match status" value="1"/>
</dbReference>
<evidence type="ECO:0000256" key="2">
    <source>
        <dbReference type="ARBA" id="ARBA00012261"/>
    </source>
</evidence>
<dbReference type="GO" id="GO:0005829">
    <property type="term" value="C:cytosol"/>
    <property type="evidence" value="ECO:0007669"/>
    <property type="project" value="TreeGrafter"/>
</dbReference>
<dbReference type="Gene3D" id="3.40.50.12230">
    <property type="match status" value="1"/>
</dbReference>
<dbReference type="Pfam" id="PF00551">
    <property type="entry name" value="Formyl_trans_N"/>
    <property type="match status" value="1"/>
</dbReference>
<comment type="similarity">
    <text evidence="1 5">Belongs to the Fmt family.</text>
</comment>
<dbReference type="InterPro" id="IPR044135">
    <property type="entry name" value="Met-tRNA-FMT_C"/>
</dbReference>
<protein>
    <recommendedName>
        <fullName evidence="2 5">Methionyl-tRNA formyltransferase</fullName>
        <ecNumber evidence="2 5">2.1.2.9</ecNumber>
    </recommendedName>
</protein>
<sequence length="319" mass="35831">MNERIVFMGTASFSLEVLKMLLEENYNIVGVVTQPDRYVGRKKILTMSEVKQLAIAHDIPVIQPSRIKNDFDEVLALKPDLIITAAYGQIVPKEILEAPQLGCINVHASLLPKLRGGAPVHYAIINGEDKTGVTIMYMAEKMDAGDIISQEIVSIEEDDNTGILYDRLSHVGARLLSRTLPSILKGTNNRYAQDERYVTYAPIIKREDERLDWNQPVKAIYNRVRGTVPWPVSYTVYHGTIVKIWGGKIHHCQNAIIHHGHEANGTIIKLFKDAIGVKVMDGVYLITELQIAGKKRMTVKDYMNGQCMFETGEVFGELL</sequence>
<reference evidence="8 9" key="1">
    <citation type="submission" date="2013-02" db="EMBL/GenBank/DDBJ databases">
        <title>The Genome Sequence of Lactobacillus catenaformis F0143.</title>
        <authorList>
            <consortium name="The Broad Institute Genome Sequencing Platform"/>
            <person name="Earl A."/>
            <person name="Ward D."/>
            <person name="Feldgarden M."/>
            <person name="Gevers D."/>
            <person name="Izard J."/>
            <person name="Blanton J.M."/>
            <person name="Mathney J."/>
            <person name="Dewhirst F.E."/>
            <person name="Young S.K."/>
            <person name="Zeng Q."/>
            <person name="Gargeya S."/>
            <person name="Fitzgerald M."/>
            <person name="Haas B."/>
            <person name="Abouelleil A."/>
            <person name="Alvarado L."/>
            <person name="Arachchi H.M."/>
            <person name="Berlin A."/>
            <person name="Chapman S.B."/>
            <person name="Gearin G."/>
            <person name="Goldberg J."/>
            <person name="Griggs A."/>
            <person name="Gujja S."/>
            <person name="Hansen M."/>
            <person name="Heiman D."/>
            <person name="Howarth C."/>
            <person name="Larimer J."/>
            <person name="Lui A."/>
            <person name="MacDonald P.J.P."/>
            <person name="McCowen C."/>
            <person name="Montmayeur A."/>
            <person name="Murphy C."/>
            <person name="Neiman D."/>
            <person name="Pearson M."/>
            <person name="Priest M."/>
            <person name="Roberts A."/>
            <person name="Saif S."/>
            <person name="Shea T."/>
            <person name="Sisk P."/>
            <person name="Stolte C."/>
            <person name="Sykes S."/>
            <person name="Wortman J."/>
            <person name="Nusbaum C."/>
            <person name="Birren B."/>
        </authorList>
    </citation>
    <scope>NUCLEOTIDE SEQUENCE [LARGE SCALE GENOMIC DNA]</scope>
    <source>
        <strain evidence="8 9">OT 569</strain>
    </source>
</reference>
<dbReference type="PROSITE" id="PS00373">
    <property type="entry name" value="GART"/>
    <property type="match status" value="1"/>
</dbReference>
<feature type="binding site" evidence="5">
    <location>
        <begin position="109"/>
        <end position="112"/>
    </location>
    <ligand>
        <name>(6S)-5,6,7,8-tetrahydrofolate</name>
        <dbReference type="ChEBI" id="CHEBI:57453"/>
    </ligand>
</feature>
<evidence type="ECO:0000313" key="8">
    <source>
        <dbReference type="EMBL" id="EMD16654.1"/>
    </source>
</evidence>
<dbReference type="FunFam" id="3.40.50.170:FF:000004">
    <property type="entry name" value="Methionyl-tRNA formyltransferase"/>
    <property type="match status" value="1"/>
</dbReference>
<dbReference type="InterPro" id="IPR001555">
    <property type="entry name" value="GART_AS"/>
</dbReference>
<evidence type="ECO:0000256" key="5">
    <source>
        <dbReference type="HAMAP-Rule" id="MF_00182"/>
    </source>
</evidence>
<dbReference type="PANTHER" id="PTHR11138:SF5">
    <property type="entry name" value="METHIONYL-TRNA FORMYLTRANSFERASE, MITOCHONDRIAL"/>
    <property type="match status" value="1"/>
</dbReference>
<keyword evidence="4 5" id="KW-0648">Protein biosynthesis</keyword>
<evidence type="ECO:0000259" key="7">
    <source>
        <dbReference type="Pfam" id="PF02911"/>
    </source>
</evidence>
<dbReference type="SUPFAM" id="SSF53328">
    <property type="entry name" value="Formyltransferase"/>
    <property type="match status" value="1"/>
</dbReference>